<dbReference type="PANTHER" id="PTHR33121">
    <property type="entry name" value="CYCLIC DI-GMP PHOSPHODIESTERASE PDEF"/>
    <property type="match status" value="1"/>
</dbReference>
<dbReference type="PANTHER" id="PTHR33121:SF82">
    <property type="entry name" value="SIGNAL TRANSDUCTION PROTEIN CONTAINING A EAL DOMAIN"/>
    <property type="match status" value="1"/>
</dbReference>
<dbReference type="AlphaFoldDB" id="W4Q1S4"/>
<feature type="domain" description="EAL" evidence="1">
    <location>
        <begin position="1"/>
        <end position="253"/>
    </location>
</feature>
<dbReference type="SUPFAM" id="SSF103190">
    <property type="entry name" value="Sensory domain-like"/>
    <property type="match status" value="1"/>
</dbReference>
<name>W4Q1S4_9BACI</name>
<dbReference type="GO" id="GO:0071111">
    <property type="term" value="F:cyclic-guanylate-specific phosphodiesterase activity"/>
    <property type="evidence" value="ECO:0007669"/>
    <property type="project" value="InterPro"/>
</dbReference>
<dbReference type="InterPro" id="IPR035919">
    <property type="entry name" value="EAL_sf"/>
</dbReference>
<dbReference type="InterPro" id="IPR050706">
    <property type="entry name" value="Cyclic-di-GMP_PDE-like"/>
</dbReference>
<dbReference type="InterPro" id="IPR018842">
    <property type="entry name" value="YkuI_C"/>
</dbReference>
<dbReference type="SUPFAM" id="SSF141868">
    <property type="entry name" value="EAL domain-like"/>
    <property type="match status" value="1"/>
</dbReference>
<dbReference type="Pfam" id="PF10388">
    <property type="entry name" value="YkuI_C"/>
    <property type="match status" value="1"/>
</dbReference>
<dbReference type="STRING" id="1236970.JCM9140_1923"/>
<dbReference type="Gene3D" id="3.20.20.450">
    <property type="entry name" value="EAL domain"/>
    <property type="match status" value="1"/>
</dbReference>
<dbReference type="RefSeq" id="WP_034744960.1">
    <property type="nucleotide sequence ID" value="NZ_BAUT01000015.1"/>
</dbReference>
<evidence type="ECO:0000313" key="2">
    <source>
        <dbReference type="EMBL" id="GAE25902.1"/>
    </source>
</evidence>
<dbReference type="Proteomes" id="UP000018890">
    <property type="component" value="Unassembled WGS sequence"/>
</dbReference>
<sequence>MNNTIPTTLSAEQILSYFQPIVGAEKQTIIGYEILGRYQFDGNIHSLGSYFYRDDVKLSYKKVADRCVRTKALQLIESYPDSTKSFFFNINPEFFSDDEDLIFYEQLCNVTRMNPNVKAANFILEITEANFSKNDSLFLDKLNKYRELGCKIAVDDFGKGFSNLERVASLQPHILKIDLDIVQKSKNSQSHRDVLHSLSILSRRIGAELLFEGIESVQLLENAWKHGAQYYQGYFFSKPMPKPKTELDCLHTFHDRLEKLIEQSILQLHEKYSLEESLNTQLKVSFTSTNNIHDFDDLLKEIYKELPSSCFRLYICNRLGYQLSGNHIKYHQDRWFIENEHRHKNWSWRPYFLQNIVNMERNQKGVLSDLYTDIETRKLIYTFAFPIRMNTYLFIDITVPDRG</sequence>
<proteinExistence type="predicted"/>
<dbReference type="InterPro" id="IPR029151">
    <property type="entry name" value="Sensor-like_sf"/>
</dbReference>
<accession>W4Q1S4</accession>
<evidence type="ECO:0000313" key="3">
    <source>
        <dbReference type="Proteomes" id="UP000018890"/>
    </source>
</evidence>
<dbReference type="PROSITE" id="PS50883">
    <property type="entry name" value="EAL"/>
    <property type="match status" value="1"/>
</dbReference>
<organism evidence="2 3">
    <name type="scientific">Halalkalibacter wakoensis JCM 9140</name>
    <dbReference type="NCBI Taxonomy" id="1236970"/>
    <lineage>
        <taxon>Bacteria</taxon>
        <taxon>Bacillati</taxon>
        <taxon>Bacillota</taxon>
        <taxon>Bacilli</taxon>
        <taxon>Bacillales</taxon>
        <taxon>Bacillaceae</taxon>
        <taxon>Halalkalibacter</taxon>
    </lineage>
</organism>
<dbReference type="EMBL" id="BAUT01000015">
    <property type="protein sequence ID" value="GAE25902.1"/>
    <property type="molecule type" value="Genomic_DNA"/>
</dbReference>
<keyword evidence="3" id="KW-1185">Reference proteome</keyword>
<reference evidence="2" key="1">
    <citation type="journal article" date="2014" name="Genome Announc.">
        <title>Draft Genome Sequences of Three Alkaliphilic Bacillus Strains, Bacillus wakoensis JCM 9140T, Bacillus akibai JCM 9157T, and Bacillus hemicellulosilyticus JCM 9152T.</title>
        <authorList>
            <person name="Yuki M."/>
            <person name="Oshima K."/>
            <person name="Suda W."/>
            <person name="Oshida Y."/>
            <person name="Kitamura K."/>
            <person name="Iida T."/>
            <person name="Hattori M."/>
            <person name="Ohkuma M."/>
        </authorList>
    </citation>
    <scope>NUCLEOTIDE SEQUENCE [LARGE SCALE GENOMIC DNA]</scope>
    <source>
        <strain evidence="2">JCM 9140</strain>
    </source>
</reference>
<dbReference type="CDD" id="cd01948">
    <property type="entry name" value="EAL"/>
    <property type="match status" value="1"/>
</dbReference>
<gene>
    <name evidence="2" type="ORF">JCM9140_1923</name>
</gene>
<dbReference type="InterPro" id="IPR001633">
    <property type="entry name" value="EAL_dom"/>
</dbReference>
<evidence type="ECO:0000259" key="1">
    <source>
        <dbReference type="PROSITE" id="PS50883"/>
    </source>
</evidence>
<dbReference type="Gene3D" id="3.30.450.20">
    <property type="entry name" value="PAS domain"/>
    <property type="match status" value="1"/>
</dbReference>
<protein>
    <recommendedName>
        <fullName evidence="1">EAL domain-containing protein</fullName>
    </recommendedName>
</protein>
<comment type="caution">
    <text evidence="2">The sequence shown here is derived from an EMBL/GenBank/DDBJ whole genome shotgun (WGS) entry which is preliminary data.</text>
</comment>
<dbReference type="Pfam" id="PF00563">
    <property type="entry name" value="EAL"/>
    <property type="match status" value="1"/>
</dbReference>
<dbReference type="SMART" id="SM00052">
    <property type="entry name" value="EAL"/>
    <property type="match status" value="1"/>
</dbReference>